<accession>A0ACB0KXG2</accession>
<name>A0ACB0KXG2_TRIPR</name>
<keyword evidence="2" id="KW-1185">Reference proteome</keyword>
<gene>
    <name evidence="1" type="ORF">MILVUS5_LOCUS27443</name>
</gene>
<proteinExistence type="predicted"/>
<reference evidence="1" key="1">
    <citation type="submission" date="2023-10" db="EMBL/GenBank/DDBJ databases">
        <authorList>
            <person name="Rodriguez Cubillos JULIANA M."/>
            <person name="De Vega J."/>
        </authorList>
    </citation>
    <scope>NUCLEOTIDE SEQUENCE</scope>
</reference>
<dbReference type="EMBL" id="CASHSV030000409">
    <property type="protein sequence ID" value="CAJ2661781.1"/>
    <property type="molecule type" value="Genomic_DNA"/>
</dbReference>
<comment type="caution">
    <text evidence="1">The sequence shown here is derived from an EMBL/GenBank/DDBJ whole genome shotgun (WGS) entry which is preliminary data.</text>
</comment>
<dbReference type="Proteomes" id="UP001177021">
    <property type="component" value="Unassembled WGS sequence"/>
</dbReference>
<protein>
    <submittedName>
        <fullName evidence="1">Uncharacterized protein</fullName>
    </submittedName>
</protein>
<evidence type="ECO:0000313" key="2">
    <source>
        <dbReference type="Proteomes" id="UP001177021"/>
    </source>
</evidence>
<organism evidence="1 2">
    <name type="scientific">Trifolium pratense</name>
    <name type="common">Red clover</name>
    <dbReference type="NCBI Taxonomy" id="57577"/>
    <lineage>
        <taxon>Eukaryota</taxon>
        <taxon>Viridiplantae</taxon>
        <taxon>Streptophyta</taxon>
        <taxon>Embryophyta</taxon>
        <taxon>Tracheophyta</taxon>
        <taxon>Spermatophyta</taxon>
        <taxon>Magnoliopsida</taxon>
        <taxon>eudicotyledons</taxon>
        <taxon>Gunneridae</taxon>
        <taxon>Pentapetalae</taxon>
        <taxon>rosids</taxon>
        <taxon>fabids</taxon>
        <taxon>Fabales</taxon>
        <taxon>Fabaceae</taxon>
        <taxon>Papilionoideae</taxon>
        <taxon>50 kb inversion clade</taxon>
        <taxon>NPAAA clade</taxon>
        <taxon>Hologalegina</taxon>
        <taxon>IRL clade</taxon>
        <taxon>Trifolieae</taxon>
        <taxon>Trifolium</taxon>
    </lineage>
</organism>
<sequence>MGTESEQNWHHVSGRHQSRKDKSHNRIDIATIRRQQEEFDGPQVTYFFTDFPESFGAKAMSNVFQNYGDIVEVVIPARRDRRGERFGFARFEKVTDIRRFEYELDGIIIGRDKISVNISRFQRPERQHDQSKGDGENKATRTTKKDHNRGSKTDNNLAVQRGGSNSYANAVKKVKNGASSDGFSSISPTSINRLCHNGERGAISDSEVVKRAGCEKHALCPKKATSQRGQKGDDFSSSLGAFNLGVKPSSQRQNRSTLNGKEGISRASTNTKPASINSSYKGTVTILMICSCPNTLRRDMKFFQDLE</sequence>
<evidence type="ECO:0000313" key="1">
    <source>
        <dbReference type="EMBL" id="CAJ2661781.1"/>
    </source>
</evidence>